<protein>
    <submittedName>
        <fullName evidence="7">Acetolactate synthase</fullName>
    </submittedName>
</protein>
<dbReference type="AlphaFoldDB" id="A0A268P551"/>
<evidence type="ECO:0000259" key="5">
    <source>
        <dbReference type="Pfam" id="PF02775"/>
    </source>
</evidence>
<gene>
    <name evidence="7" type="ORF">CHH72_02720</name>
</gene>
<dbReference type="InterPro" id="IPR012001">
    <property type="entry name" value="Thiamin_PyroP_enz_TPP-bd_dom"/>
</dbReference>
<evidence type="ECO:0000259" key="4">
    <source>
        <dbReference type="Pfam" id="PF00205"/>
    </source>
</evidence>
<evidence type="ECO:0000259" key="6">
    <source>
        <dbReference type="Pfam" id="PF02776"/>
    </source>
</evidence>
<dbReference type="GO" id="GO:0009097">
    <property type="term" value="P:isoleucine biosynthetic process"/>
    <property type="evidence" value="ECO:0007669"/>
    <property type="project" value="TreeGrafter"/>
</dbReference>
<reference evidence="7 8" key="1">
    <citation type="submission" date="2017-07" db="EMBL/GenBank/DDBJ databases">
        <title>Isolation and whole genome analysis of endospore-forming bacteria from heroin.</title>
        <authorList>
            <person name="Kalinowski J."/>
            <person name="Ahrens B."/>
            <person name="Al-Dilaimi A."/>
            <person name="Winkler A."/>
            <person name="Wibberg D."/>
            <person name="Schleenbecker U."/>
            <person name="Ruckert C."/>
            <person name="Wolfel R."/>
            <person name="Grass G."/>
        </authorList>
    </citation>
    <scope>NUCLEOTIDE SEQUENCE [LARGE SCALE GENOMIC DNA]</scope>
    <source>
        <strain evidence="7 8">7539</strain>
    </source>
</reference>
<dbReference type="SUPFAM" id="SSF52518">
    <property type="entry name" value="Thiamin diphosphate-binding fold (THDP-binding)"/>
    <property type="match status" value="2"/>
</dbReference>
<sequence length="544" mass="57955">MPKVASMIVKFIKEKGCKTVFGVPGKPVVPLILAMEESGVSFVLARHEGGAGFMATGYALQTGGLGVAIGTSGPGGTNMITAAAQAQAFHAPVLFITGHPPLSQSGMALGQDSSMFGTDLVALFKPVTKFSAKVESKGMLKRYLQHAEEQALTGAKGPVHLSVPLDILIEEVDEFTLSRLPVQDHIRSGNIQLAIKALNRAKRPLMLVGKGAHFSGAYKEVEQVAEKWSIPVVTTPGGKGTFVTDHPLSLGSLGLGGTEGAAAYVKDKPIDLLLVVGSKLSDMSTVGLTAGGMPSQVLHFDYQGLFVGKSLPADTLFVQGDAKINLQQLLLEAKEFPQRQQVDLREYRDRNRAPVDGCDRLSTAQTMGALREVLPADTVVYGDDGSHTFYAIKHFRALVPGTFYFDDVFGAMGHAIGLSIGAKMAQPQRSIACFTGDGCLYMHGTEIATAVDQKTNVLFVVFNNGMLDMVDKGMKHNLGRTAGTRYEQEINAALFAESLGAKGFRCNTAAEVKEAVQKGNRFEGPVVVEVMVSKEETPPTLGRG</sequence>
<comment type="similarity">
    <text evidence="1 3">Belongs to the TPP enzyme family.</text>
</comment>
<feature type="domain" description="Thiamine pyrophosphate enzyme N-terminal TPP-binding" evidence="6">
    <location>
        <begin position="3"/>
        <end position="106"/>
    </location>
</feature>
<proteinExistence type="inferred from homology"/>
<dbReference type="Pfam" id="PF00205">
    <property type="entry name" value="TPP_enzyme_M"/>
    <property type="match status" value="1"/>
</dbReference>
<dbReference type="EMBL" id="NPCC01000004">
    <property type="protein sequence ID" value="PAE90811.1"/>
    <property type="molecule type" value="Genomic_DNA"/>
</dbReference>
<dbReference type="Pfam" id="PF02776">
    <property type="entry name" value="TPP_enzyme_N"/>
    <property type="match status" value="1"/>
</dbReference>
<dbReference type="Gene3D" id="3.40.50.1220">
    <property type="entry name" value="TPP-binding domain"/>
    <property type="match status" value="1"/>
</dbReference>
<dbReference type="Gene3D" id="3.40.50.970">
    <property type="match status" value="2"/>
</dbReference>
<dbReference type="CDD" id="cd00568">
    <property type="entry name" value="TPP_enzymes"/>
    <property type="match status" value="1"/>
</dbReference>
<evidence type="ECO:0000256" key="1">
    <source>
        <dbReference type="ARBA" id="ARBA00007812"/>
    </source>
</evidence>
<accession>A0A268P551</accession>
<dbReference type="InterPro" id="IPR029061">
    <property type="entry name" value="THDP-binding"/>
</dbReference>
<dbReference type="CDD" id="cd07035">
    <property type="entry name" value="TPP_PYR_POX_like"/>
    <property type="match status" value="1"/>
</dbReference>
<dbReference type="GO" id="GO:0030976">
    <property type="term" value="F:thiamine pyrophosphate binding"/>
    <property type="evidence" value="ECO:0007669"/>
    <property type="project" value="InterPro"/>
</dbReference>
<dbReference type="GO" id="GO:0009099">
    <property type="term" value="P:L-valine biosynthetic process"/>
    <property type="evidence" value="ECO:0007669"/>
    <property type="project" value="TreeGrafter"/>
</dbReference>
<comment type="caution">
    <text evidence="7">The sequence shown here is derived from an EMBL/GenBank/DDBJ whole genome shotgun (WGS) entry which is preliminary data.</text>
</comment>
<keyword evidence="2 3" id="KW-0786">Thiamine pyrophosphate</keyword>
<dbReference type="InterPro" id="IPR029035">
    <property type="entry name" value="DHS-like_NAD/FAD-binding_dom"/>
</dbReference>
<dbReference type="RefSeq" id="WP_095326106.1">
    <property type="nucleotide sequence ID" value="NZ_NPCC01000004.1"/>
</dbReference>
<feature type="domain" description="Thiamine pyrophosphate enzyme central" evidence="4">
    <location>
        <begin position="191"/>
        <end position="329"/>
    </location>
</feature>
<dbReference type="GO" id="GO:0000287">
    <property type="term" value="F:magnesium ion binding"/>
    <property type="evidence" value="ECO:0007669"/>
    <property type="project" value="InterPro"/>
</dbReference>
<dbReference type="SUPFAM" id="SSF52467">
    <property type="entry name" value="DHS-like NAD/FAD-binding domain"/>
    <property type="match status" value="1"/>
</dbReference>
<evidence type="ECO:0000313" key="8">
    <source>
        <dbReference type="Proteomes" id="UP000216207"/>
    </source>
</evidence>
<dbReference type="InterPro" id="IPR012000">
    <property type="entry name" value="Thiamin_PyroP_enz_cen_dom"/>
</dbReference>
<dbReference type="InterPro" id="IPR011766">
    <property type="entry name" value="TPP_enzyme_TPP-bd"/>
</dbReference>
<evidence type="ECO:0000256" key="3">
    <source>
        <dbReference type="RuleBase" id="RU362132"/>
    </source>
</evidence>
<dbReference type="GO" id="GO:0005948">
    <property type="term" value="C:acetolactate synthase complex"/>
    <property type="evidence" value="ECO:0007669"/>
    <property type="project" value="TreeGrafter"/>
</dbReference>
<dbReference type="PANTHER" id="PTHR18968">
    <property type="entry name" value="THIAMINE PYROPHOSPHATE ENZYMES"/>
    <property type="match status" value="1"/>
</dbReference>
<dbReference type="GO" id="GO:0050660">
    <property type="term" value="F:flavin adenine dinucleotide binding"/>
    <property type="evidence" value="ECO:0007669"/>
    <property type="project" value="TreeGrafter"/>
</dbReference>
<name>A0A268P551_SHOCL</name>
<dbReference type="Pfam" id="PF02775">
    <property type="entry name" value="TPP_enzyme_C"/>
    <property type="match status" value="1"/>
</dbReference>
<dbReference type="PANTHER" id="PTHR18968:SF167">
    <property type="entry name" value="ACETOLACTATE SYNTHASE LARGE SUBUNIT ILVB2-RELATED"/>
    <property type="match status" value="1"/>
</dbReference>
<dbReference type="Proteomes" id="UP000216207">
    <property type="component" value="Unassembled WGS sequence"/>
</dbReference>
<feature type="domain" description="Thiamine pyrophosphate enzyme TPP-binding" evidence="5">
    <location>
        <begin position="385"/>
        <end position="530"/>
    </location>
</feature>
<dbReference type="GO" id="GO:0003984">
    <property type="term" value="F:acetolactate synthase activity"/>
    <property type="evidence" value="ECO:0007669"/>
    <property type="project" value="TreeGrafter"/>
</dbReference>
<dbReference type="InterPro" id="IPR045229">
    <property type="entry name" value="TPP_enz"/>
</dbReference>
<organism evidence="7 8">
    <name type="scientific">Shouchella clausii</name>
    <name type="common">Alkalihalobacillus clausii</name>
    <dbReference type="NCBI Taxonomy" id="79880"/>
    <lineage>
        <taxon>Bacteria</taxon>
        <taxon>Bacillati</taxon>
        <taxon>Bacillota</taxon>
        <taxon>Bacilli</taxon>
        <taxon>Bacillales</taxon>
        <taxon>Bacillaceae</taxon>
        <taxon>Shouchella</taxon>
    </lineage>
</organism>
<evidence type="ECO:0000256" key="2">
    <source>
        <dbReference type="ARBA" id="ARBA00023052"/>
    </source>
</evidence>
<evidence type="ECO:0000313" key="7">
    <source>
        <dbReference type="EMBL" id="PAE90811.1"/>
    </source>
</evidence>